<evidence type="ECO:0000313" key="2">
    <source>
        <dbReference type="Proteomes" id="UP000254293"/>
    </source>
</evidence>
<name>A0A377R322_9NEIS</name>
<dbReference type="NCBIfam" id="NF047841">
    <property type="entry name" value="HLGFF_fam"/>
    <property type="match status" value="1"/>
</dbReference>
<sequence>MHCFSLHTEHDRHIGFFVMTPDNEHEQPPQSGRFLVKLQSETPPDAAAVRVLTPFCDSSRAGIWRLQGERVELYTGEGTPAGRIRNEYLTISGQTFILNDLDGVF</sequence>
<protein>
    <submittedName>
        <fullName evidence="1">Uncharacterized protein</fullName>
    </submittedName>
</protein>
<dbReference type="AlphaFoldDB" id="A0A377R322"/>
<dbReference type="EMBL" id="UGJJ01000002">
    <property type="protein sequence ID" value="STR02693.1"/>
    <property type="molecule type" value="Genomic_DNA"/>
</dbReference>
<gene>
    <name evidence="1" type="ORF">NCTC13336_01572</name>
</gene>
<dbReference type="OrthoDB" id="8606037at2"/>
<evidence type="ECO:0000313" key="1">
    <source>
        <dbReference type="EMBL" id="STR02693.1"/>
    </source>
</evidence>
<keyword evidence="2" id="KW-1185">Reference proteome</keyword>
<accession>A0A377R322</accession>
<dbReference type="RefSeq" id="WP_115308589.1">
    <property type="nucleotide sequence ID" value="NZ_CP091516.1"/>
</dbReference>
<organism evidence="1 2">
    <name type="scientific">Kingella potus</name>
    <dbReference type="NCBI Taxonomy" id="265175"/>
    <lineage>
        <taxon>Bacteria</taxon>
        <taxon>Pseudomonadati</taxon>
        <taxon>Pseudomonadota</taxon>
        <taxon>Betaproteobacteria</taxon>
        <taxon>Neisseriales</taxon>
        <taxon>Neisseriaceae</taxon>
        <taxon>Kingella</taxon>
    </lineage>
</organism>
<reference evidence="1 2" key="1">
    <citation type="submission" date="2018-06" db="EMBL/GenBank/DDBJ databases">
        <authorList>
            <consortium name="Pathogen Informatics"/>
            <person name="Doyle S."/>
        </authorList>
    </citation>
    <scope>NUCLEOTIDE SEQUENCE [LARGE SCALE GENOMIC DNA]</scope>
    <source>
        <strain evidence="1 2">NCTC13336</strain>
    </source>
</reference>
<proteinExistence type="predicted"/>
<dbReference type="Proteomes" id="UP000254293">
    <property type="component" value="Unassembled WGS sequence"/>
</dbReference>
<dbReference type="InterPro" id="IPR058172">
    <property type="entry name" value="HLGFF_Neisseriales"/>
</dbReference>